<evidence type="ECO:0000313" key="6">
    <source>
        <dbReference type="Proteomes" id="UP001165289"/>
    </source>
</evidence>
<accession>A0AAV7K3S7</accession>
<dbReference type="AlphaFoldDB" id="A0AAV7K3S7"/>
<protein>
    <recommendedName>
        <fullName evidence="4">FLYWCH-type domain-containing protein</fullName>
    </recommendedName>
</protein>
<dbReference type="Gene3D" id="2.20.25.240">
    <property type="match status" value="1"/>
</dbReference>
<keyword evidence="1" id="KW-0479">Metal-binding</keyword>
<proteinExistence type="predicted"/>
<reference evidence="5 6" key="1">
    <citation type="journal article" date="2023" name="BMC Biol.">
        <title>The compact genome of the sponge Oopsacas minuta (Hexactinellida) is lacking key metazoan core genes.</title>
        <authorList>
            <person name="Santini S."/>
            <person name="Schenkelaars Q."/>
            <person name="Jourda C."/>
            <person name="Duchesne M."/>
            <person name="Belahbib H."/>
            <person name="Rocher C."/>
            <person name="Selva M."/>
            <person name="Riesgo A."/>
            <person name="Vervoort M."/>
            <person name="Leys S.P."/>
            <person name="Kodjabachian L."/>
            <person name="Le Bivic A."/>
            <person name="Borchiellini C."/>
            <person name="Claverie J.M."/>
            <person name="Renard E."/>
        </authorList>
    </citation>
    <scope>NUCLEOTIDE SEQUENCE [LARGE SCALE GENOMIC DNA]</scope>
    <source>
        <strain evidence="5">SPO-2</strain>
    </source>
</reference>
<keyword evidence="3" id="KW-0862">Zinc</keyword>
<dbReference type="InterPro" id="IPR007588">
    <property type="entry name" value="Znf_FLYWCH"/>
</dbReference>
<comment type="caution">
    <text evidence="5">The sequence shown here is derived from an EMBL/GenBank/DDBJ whole genome shotgun (WGS) entry which is preliminary data.</text>
</comment>
<keyword evidence="6" id="KW-1185">Reference proteome</keyword>
<dbReference type="EMBL" id="JAKMXF010000199">
    <property type="protein sequence ID" value="KAI6655445.1"/>
    <property type="molecule type" value="Genomic_DNA"/>
</dbReference>
<evidence type="ECO:0000259" key="4">
    <source>
        <dbReference type="Pfam" id="PF04500"/>
    </source>
</evidence>
<gene>
    <name evidence="5" type="ORF">LOD99_2280</name>
</gene>
<dbReference type="Proteomes" id="UP001165289">
    <property type="component" value="Unassembled WGS sequence"/>
</dbReference>
<evidence type="ECO:0000256" key="2">
    <source>
        <dbReference type="ARBA" id="ARBA00022771"/>
    </source>
</evidence>
<keyword evidence="2" id="KW-0863">Zinc-finger</keyword>
<evidence type="ECO:0000313" key="5">
    <source>
        <dbReference type="EMBL" id="KAI6655445.1"/>
    </source>
</evidence>
<dbReference type="GO" id="GO:0008270">
    <property type="term" value="F:zinc ion binding"/>
    <property type="evidence" value="ECO:0007669"/>
    <property type="project" value="UniProtKB-KW"/>
</dbReference>
<organism evidence="5 6">
    <name type="scientific">Oopsacas minuta</name>
    <dbReference type="NCBI Taxonomy" id="111878"/>
    <lineage>
        <taxon>Eukaryota</taxon>
        <taxon>Metazoa</taxon>
        <taxon>Porifera</taxon>
        <taxon>Hexactinellida</taxon>
        <taxon>Hexasterophora</taxon>
        <taxon>Lyssacinosida</taxon>
        <taxon>Leucopsacidae</taxon>
        <taxon>Oopsacas</taxon>
    </lineage>
</organism>
<sequence>MVAALHKIELIKTIRGKDKATFQGFVYTLTKSSLGVQQWVCENRGTCKACMYTKGDENIKPTQINDIYSSHMHGSNPVRIEMLRGYNIVKERSINSEESARVFLSHGIERMGSSSIAQLPKLESVKRFIRIHKSKSEENCGNPTCAAEIIIAEKYKVAVKGSHFYFPTLALATSIK</sequence>
<evidence type="ECO:0000256" key="3">
    <source>
        <dbReference type="ARBA" id="ARBA00022833"/>
    </source>
</evidence>
<dbReference type="Pfam" id="PF04500">
    <property type="entry name" value="FLYWCH"/>
    <property type="match status" value="1"/>
</dbReference>
<feature type="domain" description="FLYWCH-type" evidence="4">
    <location>
        <begin position="11"/>
        <end position="63"/>
    </location>
</feature>
<name>A0AAV7K3S7_9METZ</name>
<evidence type="ECO:0000256" key="1">
    <source>
        <dbReference type="ARBA" id="ARBA00022723"/>
    </source>
</evidence>